<dbReference type="AlphaFoldDB" id="A0A1E3HQ98"/>
<evidence type="ECO:0000313" key="4">
    <source>
        <dbReference type="EMBL" id="ODN78507.1"/>
    </source>
</evidence>
<comment type="caution">
    <text evidence="4">The sequence shown here is derived from an EMBL/GenBank/DDBJ whole genome shotgun (WGS) entry which is preliminary data.</text>
</comment>
<evidence type="ECO:0000313" key="5">
    <source>
        <dbReference type="Proteomes" id="UP000094065"/>
    </source>
</evidence>
<feature type="compositionally biased region" description="Basic and acidic residues" evidence="2">
    <location>
        <begin position="194"/>
        <end position="204"/>
    </location>
</feature>
<evidence type="ECO:0000256" key="1">
    <source>
        <dbReference type="ARBA" id="ARBA00009313"/>
    </source>
</evidence>
<feature type="compositionally biased region" description="Gly residues" evidence="2">
    <location>
        <begin position="168"/>
        <end position="180"/>
    </location>
</feature>
<feature type="compositionally biased region" description="Basic residues" evidence="2">
    <location>
        <begin position="228"/>
        <end position="252"/>
    </location>
</feature>
<dbReference type="PANTHER" id="PTHR13087:SF0">
    <property type="entry name" value="NFKB ACTIVATING PROTEIN LIKE"/>
    <property type="match status" value="1"/>
</dbReference>
<dbReference type="Pfam" id="PF06047">
    <property type="entry name" value="Nkap_C"/>
    <property type="match status" value="1"/>
</dbReference>
<dbReference type="Proteomes" id="UP000094065">
    <property type="component" value="Unassembled WGS sequence"/>
</dbReference>
<evidence type="ECO:0000259" key="3">
    <source>
        <dbReference type="Pfam" id="PF06047"/>
    </source>
</evidence>
<gene>
    <name evidence="4" type="ORF">L202_04134</name>
</gene>
<dbReference type="InterPro" id="IPR040466">
    <property type="entry name" value="NKAP"/>
</dbReference>
<reference evidence="4 5" key="1">
    <citation type="submission" date="2016-06" db="EMBL/GenBank/DDBJ databases">
        <title>Evolution of pathogenesis and genome organization in the Tremellales.</title>
        <authorList>
            <person name="Cuomo C."/>
            <person name="Litvintseva A."/>
            <person name="Heitman J."/>
            <person name="Chen Y."/>
            <person name="Sun S."/>
            <person name="Springer D."/>
            <person name="Dromer F."/>
            <person name="Young S."/>
            <person name="Zeng Q."/>
            <person name="Chapman S."/>
            <person name="Gujja S."/>
            <person name="Saif S."/>
            <person name="Birren B."/>
        </authorList>
    </citation>
    <scope>NUCLEOTIDE SEQUENCE [LARGE SCALE GENOMIC DNA]</scope>
    <source>
        <strain evidence="4 5">CBS 6039</strain>
    </source>
</reference>
<dbReference type="PANTHER" id="PTHR13087">
    <property type="entry name" value="NF-KAPPA B ACTIVATING PROTEIN"/>
    <property type="match status" value="1"/>
</dbReference>
<protein>
    <recommendedName>
        <fullName evidence="3">NF-kappa-B-activating protein C-terminal domain-containing protein</fullName>
    </recommendedName>
</protein>
<dbReference type="OrthoDB" id="273141at2759"/>
<feature type="domain" description="NF-kappa-B-activating protein C-terminal" evidence="3">
    <location>
        <begin position="376"/>
        <end position="472"/>
    </location>
</feature>
<keyword evidence="5" id="KW-1185">Reference proteome</keyword>
<feature type="region of interest" description="Disordered" evidence="2">
    <location>
        <begin position="35"/>
        <end position="370"/>
    </location>
</feature>
<feature type="compositionally biased region" description="Basic and acidic residues" evidence="2">
    <location>
        <begin position="275"/>
        <end position="296"/>
    </location>
</feature>
<proteinExistence type="inferred from homology"/>
<evidence type="ECO:0000256" key="2">
    <source>
        <dbReference type="SAM" id="MobiDB-lite"/>
    </source>
</evidence>
<dbReference type="STRING" id="1295533.A0A1E3HQ98"/>
<comment type="similarity">
    <text evidence="1">Belongs to the NKAP family.</text>
</comment>
<feature type="compositionally biased region" description="Basic and acidic residues" evidence="2">
    <location>
        <begin position="52"/>
        <end position="119"/>
    </location>
</feature>
<feature type="compositionally biased region" description="Basic and acidic residues" evidence="2">
    <location>
        <begin position="323"/>
        <end position="337"/>
    </location>
</feature>
<dbReference type="GO" id="GO:0005634">
    <property type="term" value="C:nucleus"/>
    <property type="evidence" value="ECO:0007669"/>
    <property type="project" value="TreeGrafter"/>
</dbReference>
<sequence>MLQSAHGSLQEVALLLSVLYIEYLNKMASVHPSRLGLVPGGNQRPPPPPASTREDQLKQQLLERKSRDDRDDRRNGSHDRARTEDRPDVHGGSESRHGRDRDRGECQDRDHRERDEAPHRSRRASPSYQPYARDGYGNGSAPPQPPVGTGYGYGRRDDIPRGPPGPPEGEGTGLGLGGYRGWQNPPARFTGPIDFDKRRQERNNSDLSIWPPSPKEPYMDEDELAAERRKRKAKSKSKSKHSKSKKRSKRSKYSSDSDSTDSEEERRRRRRRRERERERGGHRDGDRERDRERYRDDEDDEDRERRRKRRRSRSEGEGEDDLWVEKSSKGKERERLAPIDPATNRIFLGEEEEDQDIEVGPQLPREINDKVDRSAYANMLRGEGEAMAAYAESGQRIPRRGEIGLEAEQIATFENSGYVMSGSRHQRMNAVRLRKENQVINEAEKRAILKLQREDRQQREGAIVSQFKEMIDENLKKQGGQGK</sequence>
<accession>A0A1E3HQ98</accession>
<dbReference type="InterPro" id="IPR009269">
    <property type="entry name" value="NKAP_C"/>
</dbReference>
<name>A0A1E3HQ98_9TREE</name>
<organism evidence="4 5">
    <name type="scientific">Cryptococcus amylolentus CBS 6039</name>
    <dbReference type="NCBI Taxonomy" id="1295533"/>
    <lineage>
        <taxon>Eukaryota</taxon>
        <taxon>Fungi</taxon>
        <taxon>Dikarya</taxon>
        <taxon>Basidiomycota</taxon>
        <taxon>Agaricomycotina</taxon>
        <taxon>Tremellomycetes</taxon>
        <taxon>Tremellales</taxon>
        <taxon>Cryptococcaceae</taxon>
        <taxon>Cryptococcus</taxon>
    </lineage>
</organism>
<dbReference type="GO" id="GO:0010468">
    <property type="term" value="P:regulation of gene expression"/>
    <property type="evidence" value="ECO:0007669"/>
    <property type="project" value="TreeGrafter"/>
</dbReference>
<dbReference type="GO" id="GO:0003682">
    <property type="term" value="F:chromatin binding"/>
    <property type="evidence" value="ECO:0007669"/>
    <property type="project" value="InterPro"/>
</dbReference>
<dbReference type="RefSeq" id="XP_018993553.1">
    <property type="nucleotide sequence ID" value="XM_019138117.1"/>
</dbReference>
<dbReference type="GeneID" id="30155443"/>
<dbReference type="EMBL" id="AWGJ01000006">
    <property type="protein sequence ID" value="ODN78507.1"/>
    <property type="molecule type" value="Genomic_DNA"/>
</dbReference>